<comment type="caution">
    <text evidence="1">The sequence shown here is derived from an EMBL/GenBank/DDBJ whole genome shotgun (WGS) entry which is preliminary data.</text>
</comment>
<evidence type="ECO:0000313" key="1">
    <source>
        <dbReference type="EMBL" id="KHE93735.1"/>
    </source>
</evidence>
<dbReference type="EMBL" id="JRYO01000037">
    <property type="protein sequence ID" value="KHE93735.1"/>
    <property type="molecule type" value="Genomic_DNA"/>
</dbReference>
<proteinExistence type="predicted"/>
<reference evidence="1 2" key="1">
    <citation type="submission" date="2014-10" db="EMBL/GenBank/DDBJ databases">
        <title>Draft genome of anammox bacterium scalindua brodae, obtained using differential coverage binning of sequence data from two enrichment reactors.</title>
        <authorList>
            <person name="Speth D.R."/>
            <person name="Russ L."/>
            <person name="Kartal B."/>
            <person name="Op den Camp H.J."/>
            <person name="Dutilh B.E."/>
            <person name="Jetten M.S."/>
        </authorList>
    </citation>
    <scope>NUCLEOTIDE SEQUENCE [LARGE SCALE GENOMIC DNA]</scope>
    <source>
        <strain evidence="1">RU1</strain>
    </source>
</reference>
<dbReference type="AlphaFoldDB" id="A0A0B0ESS8"/>
<name>A0A0B0ESS8_9BACT</name>
<dbReference type="Proteomes" id="UP000030652">
    <property type="component" value="Unassembled WGS sequence"/>
</dbReference>
<sequence>MEKAEKQLRELQMALCKPKAGGKIEATYRLEEMHVEEKSIIKALEIDDIHNNRLKFNGVGVYN</sequence>
<accession>A0A0B0ESS8</accession>
<gene>
    <name evidence="1" type="ORF">SCABRO_00468</name>
</gene>
<evidence type="ECO:0000313" key="2">
    <source>
        <dbReference type="Proteomes" id="UP000030652"/>
    </source>
</evidence>
<protein>
    <submittedName>
        <fullName evidence="1">Uncharacterized protein</fullName>
    </submittedName>
</protein>
<organism evidence="1 2">
    <name type="scientific">Candidatus Scalindua brodae</name>
    <dbReference type="NCBI Taxonomy" id="237368"/>
    <lineage>
        <taxon>Bacteria</taxon>
        <taxon>Pseudomonadati</taxon>
        <taxon>Planctomycetota</taxon>
        <taxon>Candidatus Brocadiia</taxon>
        <taxon>Candidatus Brocadiales</taxon>
        <taxon>Candidatus Scalinduaceae</taxon>
        <taxon>Candidatus Scalindua</taxon>
    </lineage>
</organism>